<keyword evidence="2" id="KW-1185">Reference proteome</keyword>
<dbReference type="OrthoDB" id="6768507at2759"/>
<proteinExistence type="predicted"/>
<feature type="non-terminal residue" evidence="1">
    <location>
        <position position="117"/>
    </location>
</feature>
<accession>A0A6S7KFN9</accession>
<dbReference type="PANTHER" id="PTHR33332">
    <property type="entry name" value="REVERSE TRANSCRIPTASE DOMAIN-CONTAINING PROTEIN"/>
    <property type="match status" value="1"/>
</dbReference>
<comment type="caution">
    <text evidence="1">The sequence shown here is derived from an EMBL/GenBank/DDBJ whole genome shotgun (WGS) entry which is preliminary data.</text>
</comment>
<name>A0A6S7KFN9_PARCT</name>
<dbReference type="AlphaFoldDB" id="A0A6S7KFN9"/>
<dbReference type="EMBL" id="CACRXK020035791">
    <property type="protein sequence ID" value="CAB4044676.1"/>
    <property type="molecule type" value="Genomic_DNA"/>
</dbReference>
<organism evidence="1 2">
    <name type="scientific">Paramuricea clavata</name>
    <name type="common">Red gorgonian</name>
    <name type="synonym">Violescent sea-whip</name>
    <dbReference type="NCBI Taxonomy" id="317549"/>
    <lineage>
        <taxon>Eukaryota</taxon>
        <taxon>Metazoa</taxon>
        <taxon>Cnidaria</taxon>
        <taxon>Anthozoa</taxon>
        <taxon>Octocorallia</taxon>
        <taxon>Malacalcyonacea</taxon>
        <taxon>Plexauridae</taxon>
        <taxon>Paramuricea</taxon>
    </lineage>
</organism>
<protein>
    <submittedName>
        <fullName evidence="1">Uncharacterized protein</fullName>
    </submittedName>
</protein>
<dbReference type="Proteomes" id="UP001152795">
    <property type="component" value="Unassembled WGS sequence"/>
</dbReference>
<sequence>MFADDTQLGTANKDVKVIFETLNDDLANISVWMAANKLSLNKSKTEYMFIGSHQKLKQCNSELQIKIGDTPIKRVTVTKSLGMMVDETLTWHSQTDLITKKVNKGLYVLRRLRDFVD</sequence>
<gene>
    <name evidence="1" type="ORF">PACLA_8A023968</name>
</gene>
<reference evidence="1" key="1">
    <citation type="submission" date="2020-04" db="EMBL/GenBank/DDBJ databases">
        <authorList>
            <person name="Alioto T."/>
            <person name="Alioto T."/>
            <person name="Gomez Garrido J."/>
        </authorList>
    </citation>
    <scope>NUCLEOTIDE SEQUENCE</scope>
    <source>
        <strain evidence="1">A484AB</strain>
    </source>
</reference>
<evidence type="ECO:0000313" key="1">
    <source>
        <dbReference type="EMBL" id="CAB4044676.1"/>
    </source>
</evidence>
<evidence type="ECO:0000313" key="2">
    <source>
        <dbReference type="Proteomes" id="UP001152795"/>
    </source>
</evidence>